<comment type="caution">
    <text evidence="1">The sequence shown here is derived from an EMBL/GenBank/DDBJ whole genome shotgun (WGS) entry which is preliminary data.</text>
</comment>
<organism evidence="1 2">
    <name type="scientific">Sunxiuqinia dokdonensis</name>
    <dbReference type="NCBI Taxonomy" id="1409788"/>
    <lineage>
        <taxon>Bacteria</taxon>
        <taxon>Pseudomonadati</taxon>
        <taxon>Bacteroidota</taxon>
        <taxon>Bacteroidia</taxon>
        <taxon>Marinilabiliales</taxon>
        <taxon>Prolixibacteraceae</taxon>
        <taxon>Sunxiuqinia</taxon>
    </lineage>
</organism>
<sequence length="102" mass="12155">MGSLGIADQSARLRAMIRPIIYFELRRLHRKRTNQKQSFIFISMKMEAKASRQLSFPWYWKRKSAINFHFRGVGNESQPSTFISTESEAKVNRQLSFRWKLE</sequence>
<evidence type="ECO:0000313" key="1">
    <source>
        <dbReference type="EMBL" id="KOH47095.1"/>
    </source>
</evidence>
<keyword evidence="2" id="KW-1185">Reference proteome</keyword>
<proteinExistence type="predicted"/>
<reference evidence="2" key="1">
    <citation type="submission" date="2015-07" db="EMBL/GenBank/DDBJ databases">
        <title>Genome sequencing of Sunxiuqinia dokdonensis strain SK.</title>
        <authorList>
            <person name="Ahn S."/>
            <person name="Kim B.-C."/>
        </authorList>
    </citation>
    <scope>NUCLEOTIDE SEQUENCE [LARGE SCALE GENOMIC DNA]</scope>
    <source>
        <strain evidence="2">SK</strain>
    </source>
</reference>
<evidence type="ECO:0000313" key="2">
    <source>
        <dbReference type="Proteomes" id="UP000036958"/>
    </source>
</evidence>
<dbReference type="EMBL" id="LGIA01000006">
    <property type="protein sequence ID" value="KOH47095.1"/>
    <property type="molecule type" value="Genomic_DNA"/>
</dbReference>
<name>A0A0L8VF45_9BACT</name>
<dbReference type="AlphaFoldDB" id="A0A0L8VF45"/>
<dbReference type="STRING" id="1409788.NC99_01380"/>
<protein>
    <submittedName>
        <fullName evidence="1">Uncharacterized protein</fullName>
    </submittedName>
</protein>
<gene>
    <name evidence="1" type="ORF">NC99_01380</name>
</gene>
<accession>A0A0L8VF45</accession>
<dbReference type="Proteomes" id="UP000036958">
    <property type="component" value="Unassembled WGS sequence"/>
</dbReference>